<dbReference type="InterPro" id="IPR003663">
    <property type="entry name" value="Sugar/inositol_transpt"/>
</dbReference>
<dbReference type="InterPro" id="IPR018506">
    <property type="entry name" value="Cyt_B5_heme-BS"/>
</dbReference>
<dbReference type="Gene3D" id="1.20.1250.20">
    <property type="entry name" value="MFS general substrate transporter like domains"/>
    <property type="match status" value="1"/>
</dbReference>
<keyword evidence="18" id="KW-1185">Reference proteome</keyword>
<evidence type="ECO:0000256" key="7">
    <source>
        <dbReference type="ARBA" id="ARBA00022723"/>
    </source>
</evidence>
<evidence type="ECO:0000259" key="16">
    <source>
        <dbReference type="PROSITE" id="PS51349"/>
    </source>
</evidence>
<keyword evidence="11" id="KW-0539">Nucleus</keyword>
<comment type="subcellular location">
    <subcellularLocation>
        <location evidence="2">Membrane</location>
        <topology evidence="2">Multi-pass membrane protein</topology>
    </subcellularLocation>
</comment>
<dbReference type="InterPro" id="IPR037458">
    <property type="entry name" value="L-MDH/L-LDH_FMN-bd"/>
</dbReference>
<keyword evidence="9" id="KW-0408">Iron</keyword>
<evidence type="ECO:0000259" key="14">
    <source>
        <dbReference type="PROSITE" id="PS50255"/>
    </source>
</evidence>
<dbReference type="InterPro" id="IPR013785">
    <property type="entry name" value="Aldolase_TIM"/>
</dbReference>
<dbReference type="InterPro" id="IPR001199">
    <property type="entry name" value="Cyt_B5-like_heme/steroid-bd"/>
</dbReference>
<dbReference type="SUPFAM" id="SSF103473">
    <property type="entry name" value="MFS general substrate transporter"/>
    <property type="match status" value="1"/>
</dbReference>
<keyword evidence="8 13" id="KW-1133">Transmembrane helix</keyword>
<evidence type="ECO:0000256" key="4">
    <source>
        <dbReference type="ARBA" id="ARBA00022448"/>
    </source>
</evidence>
<comment type="caution">
    <text evidence="17">The sequence shown here is derived from an EMBL/GenBank/DDBJ whole genome shotgun (WGS) entry which is preliminary data.</text>
</comment>
<dbReference type="InterPro" id="IPR007219">
    <property type="entry name" value="XnlR_reg_dom"/>
</dbReference>
<dbReference type="Pfam" id="PF00173">
    <property type="entry name" value="Cyt-b5"/>
    <property type="match status" value="1"/>
</dbReference>
<accession>A0ABQ1B6Q5</accession>
<dbReference type="SMART" id="SM00906">
    <property type="entry name" value="Fungal_trans"/>
    <property type="match status" value="1"/>
</dbReference>
<feature type="transmembrane region" description="Helical" evidence="13">
    <location>
        <begin position="516"/>
        <end position="536"/>
    </location>
</feature>
<dbReference type="Pfam" id="PF04082">
    <property type="entry name" value="Fungal_trans"/>
    <property type="match status" value="1"/>
</dbReference>
<evidence type="ECO:0000256" key="12">
    <source>
        <dbReference type="SAM" id="MobiDB-lite"/>
    </source>
</evidence>
<dbReference type="NCBIfam" id="TIGR00879">
    <property type="entry name" value="SP"/>
    <property type="match status" value="1"/>
</dbReference>
<dbReference type="PANTHER" id="PTHR48022">
    <property type="entry name" value="PLASTIDIC GLUCOSE TRANSPORTER 4"/>
    <property type="match status" value="1"/>
</dbReference>
<protein>
    <recommendedName>
        <fullName evidence="19">Lactose permease</fullName>
    </recommendedName>
</protein>
<feature type="domain" description="FMN hydroxy acid dehydrogenase" evidence="16">
    <location>
        <begin position="100"/>
        <end position="447"/>
    </location>
</feature>
<gene>
    <name evidence="17" type="ORF">IFM53868_07723</name>
</gene>
<reference evidence="17 18" key="1">
    <citation type="submission" date="2020-01" db="EMBL/GenBank/DDBJ databases">
        <title>Draft genome sequence of Aspergillus udagawae IFM 53868.</title>
        <authorList>
            <person name="Takahashi H."/>
            <person name="Yaguchi T."/>
        </authorList>
    </citation>
    <scope>NUCLEOTIDE SEQUENCE [LARGE SCALE GENOMIC DNA]</scope>
    <source>
        <strain evidence="17 18">IFM 53868</strain>
    </source>
</reference>
<evidence type="ECO:0000256" key="2">
    <source>
        <dbReference type="ARBA" id="ARBA00004141"/>
    </source>
</evidence>
<dbReference type="InterPro" id="IPR036400">
    <property type="entry name" value="Cyt_B5-like_heme/steroid_sf"/>
</dbReference>
<feature type="transmembrane region" description="Helical" evidence="13">
    <location>
        <begin position="542"/>
        <end position="564"/>
    </location>
</feature>
<dbReference type="Pfam" id="PF01070">
    <property type="entry name" value="FMN_dh"/>
    <property type="match status" value="1"/>
</dbReference>
<feature type="transmembrane region" description="Helical" evidence="13">
    <location>
        <begin position="702"/>
        <end position="720"/>
    </location>
</feature>
<evidence type="ECO:0008006" key="19">
    <source>
        <dbReference type="Google" id="ProtNLM"/>
    </source>
</evidence>
<evidence type="ECO:0000256" key="13">
    <source>
        <dbReference type="SAM" id="Phobius"/>
    </source>
</evidence>
<feature type="region of interest" description="Disordered" evidence="12">
    <location>
        <begin position="77"/>
        <end position="102"/>
    </location>
</feature>
<evidence type="ECO:0000256" key="9">
    <source>
        <dbReference type="ARBA" id="ARBA00023004"/>
    </source>
</evidence>
<dbReference type="Gene3D" id="3.20.20.70">
    <property type="entry name" value="Aldolase class I"/>
    <property type="match status" value="1"/>
</dbReference>
<comment type="similarity">
    <text evidence="3">Belongs to the major facilitator superfamily. Sugar transporter (TC 2.A.1.1) family.</text>
</comment>
<dbReference type="PROSITE" id="PS51349">
    <property type="entry name" value="FMN_HYDROXY_ACID_DH_2"/>
    <property type="match status" value="1"/>
</dbReference>
<evidence type="ECO:0000256" key="1">
    <source>
        <dbReference type="ARBA" id="ARBA00001917"/>
    </source>
</evidence>
<dbReference type="Gene3D" id="3.10.120.10">
    <property type="entry name" value="Cytochrome b5-like heme/steroid binding domain"/>
    <property type="match status" value="1"/>
</dbReference>
<keyword evidence="4" id="KW-0813">Transport</keyword>
<dbReference type="PROSITE" id="PS50850">
    <property type="entry name" value="MFS"/>
    <property type="match status" value="1"/>
</dbReference>
<organism evidence="17 18">
    <name type="scientific">Aspergillus udagawae</name>
    <dbReference type="NCBI Taxonomy" id="91492"/>
    <lineage>
        <taxon>Eukaryota</taxon>
        <taxon>Fungi</taxon>
        <taxon>Dikarya</taxon>
        <taxon>Ascomycota</taxon>
        <taxon>Pezizomycotina</taxon>
        <taxon>Eurotiomycetes</taxon>
        <taxon>Eurotiomycetidae</taxon>
        <taxon>Eurotiales</taxon>
        <taxon>Aspergillaceae</taxon>
        <taxon>Aspergillus</taxon>
        <taxon>Aspergillus subgen. Fumigati</taxon>
    </lineage>
</organism>
<dbReference type="PANTHER" id="PTHR48022:SF70">
    <property type="entry name" value="MONOSACCHARIDE TRANSPORTER, PUTATIVE (AFU_ORTHOLOGUE AFUA_5G14540)-RELATED"/>
    <property type="match status" value="1"/>
</dbReference>
<keyword evidence="6 13" id="KW-0812">Transmembrane</keyword>
<dbReference type="PROSITE" id="PS00191">
    <property type="entry name" value="CYTOCHROME_B5_1"/>
    <property type="match status" value="1"/>
</dbReference>
<keyword evidence="10 13" id="KW-0472">Membrane</keyword>
<evidence type="ECO:0000256" key="5">
    <source>
        <dbReference type="ARBA" id="ARBA00022617"/>
    </source>
</evidence>
<keyword evidence="5" id="KW-0349">Heme</keyword>
<evidence type="ECO:0000259" key="15">
    <source>
        <dbReference type="PROSITE" id="PS50850"/>
    </source>
</evidence>
<feature type="transmembrane region" description="Helical" evidence="13">
    <location>
        <begin position="769"/>
        <end position="792"/>
    </location>
</feature>
<dbReference type="InterPro" id="IPR000262">
    <property type="entry name" value="FMN-dep_DH"/>
</dbReference>
<evidence type="ECO:0000313" key="17">
    <source>
        <dbReference type="EMBL" id="GFF94846.1"/>
    </source>
</evidence>
<dbReference type="SUPFAM" id="SSF55856">
    <property type="entry name" value="Cytochrome b5-like heme/steroid binding domain"/>
    <property type="match status" value="1"/>
</dbReference>
<evidence type="ECO:0000256" key="3">
    <source>
        <dbReference type="ARBA" id="ARBA00010992"/>
    </source>
</evidence>
<feature type="transmembrane region" description="Helical" evidence="13">
    <location>
        <begin position="798"/>
        <end position="819"/>
    </location>
</feature>
<dbReference type="InterPro" id="IPR036259">
    <property type="entry name" value="MFS_trans_sf"/>
</dbReference>
<keyword evidence="7" id="KW-0479">Metal-binding</keyword>
<evidence type="ECO:0000313" key="18">
    <source>
        <dbReference type="Proteomes" id="UP000465266"/>
    </source>
</evidence>
<dbReference type="CDD" id="cd12148">
    <property type="entry name" value="fungal_TF_MHR"/>
    <property type="match status" value="1"/>
</dbReference>
<evidence type="ECO:0000256" key="11">
    <source>
        <dbReference type="ARBA" id="ARBA00023242"/>
    </source>
</evidence>
<feature type="transmembrane region" description="Helical" evidence="13">
    <location>
        <begin position="576"/>
        <end position="596"/>
    </location>
</feature>
<feature type="region of interest" description="Disordered" evidence="12">
    <location>
        <begin position="995"/>
        <end position="1025"/>
    </location>
</feature>
<dbReference type="SUPFAM" id="SSF51395">
    <property type="entry name" value="FMN-linked oxidoreductases"/>
    <property type="match status" value="1"/>
</dbReference>
<feature type="domain" description="Cytochrome b5 heme-binding" evidence="14">
    <location>
        <begin position="3"/>
        <end position="80"/>
    </location>
</feature>
<feature type="transmembrane region" description="Helical" evidence="13">
    <location>
        <begin position="611"/>
        <end position="630"/>
    </location>
</feature>
<evidence type="ECO:0000256" key="6">
    <source>
        <dbReference type="ARBA" id="ARBA00022692"/>
    </source>
</evidence>
<dbReference type="SMART" id="SM01117">
    <property type="entry name" value="Cyt-b5"/>
    <property type="match status" value="1"/>
</dbReference>
<feature type="transmembrane region" description="Helical" evidence="13">
    <location>
        <begin position="840"/>
        <end position="860"/>
    </location>
</feature>
<feature type="domain" description="Major facilitator superfamily (MFS) profile" evidence="15">
    <location>
        <begin position="447"/>
        <end position="891"/>
    </location>
</feature>
<name>A0ABQ1B6Q5_9EURO</name>
<evidence type="ECO:0000256" key="8">
    <source>
        <dbReference type="ARBA" id="ARBA00022989"/>
    </source>
</evidence>
<feature type="transmembrane region" description="Helical" evidence="13">
    <location>
        <begin position="490"/>
        <end position="509"/>
    </location>
</feature>
<dbReference type="Pfam" id="PF00083">
    <property type="entry name" value="Sugar_tr"/>
    <property type="match status" value="1"/>
</dbReference>
<dbReference type="InterPro" id="IPR020846">
    <property type="entry name" value="MFS_dom"/>
</dbReference>
<dbReference type="InterPro" id="IPR005828">
    <property type="entry name" value="MFS_sugar_transport-like"/>
</dbReference>
<feature type="transmembrane region" description="Helical" evidence="13">
    <location>
        <begin position="740"/>
        <end position="757"/>
    </location>
</feature>
<dbReference type="PROSITE" id="PS50255">
    <property type="entry name" value="CYTOCHROME_B5_2"/>
    <property type="match status" value="1"/>
</dbReference>
<evidence type="ECO:0000256" key="10">
    <source>
        <dbReference type="ARBA" id="ARBA00023136"/>
    </source>
</evidence>
<proteinExistence type="inferred from homology"/>
<dbReference type="Proteomes" id="UP000465266">
    <property type="component" value="Unassembled WGS sequence"/>
</dbReference>
<dbReference type="InterPro" id="IPR050360">
    <property type="entry name" value="MFS_Sugar_Transporters"/>
</dbReference>
<dbReference type="EMBL" id="BLKG01000104">
    <property type="protein sequence ID" value="GFF94846.1"/>
    <property type="molecule type" value="Genomic_DNA"/>
</dbReference>
<dbReference type="CDD" id="cd02922">
    <property type="entry name" value="FCB2_FMN"/>
    <property type="match status" value="1"/>
</dbReference>
<dbReference type="InterPro" id="IPR037396">
    <property type="entry name" value="FMN_HAD"/>
</dbReference>
<comment type="cofactor">
    <cofactor evidence="1">
        <name>FMN</name>
        <dbReference type="ChEBI" id="CHEBI:58210"/>
    </cofactor>
</comment>
<sequence length="1533" mass="169278">MTDTTFSLSDIQFHRVEGDCWIAIHGNVYNVTTFLSSHPGGKAIILRHAGTDATEAFANVHPKELLQEYLTPGQLLGQLEPTSQDGKRTEGTQTHTSPAPPLDSILSIAEMEELALKRLSPKAIAYYASGTDDEITKVANGTIYKSILLRPRVFVDCTHCSLSTTLLGNQVGLPIFVSPAAMAKLAHPSGEAGIAAACSKFNALQIISKNASISPSDIVRAGLGAVFAWQLYVLKDINATERTLAQIKAIPQIKFIVLTLDAPFPGKREADERYKAAEVAGGGPPQVWGTESTLTWRKTLKWLCQHTDRPIVLKGIQTHEDAYAATMFPAVKGIILSNHGGRALDTANTPLQVLLEIRKFCPQVLTELEVFVDGGIKRGTDVVKALALGAKGVGLGRAALYGLAVGGSEGVYRSLQILADEIATAMRLLGVSRVSDLGPQHVNVSILNSRLYDGPSGLGFDSSLMGSINALPKYIEYFGLPENGNASTGIVFAIFQVGQMCGALFIWMTDWYGRTWHIFFGCLGVCIGTIITALASNLPTFIAGRFLLSFFATCAHTAAPLYLVELAPAAYRGTIAGMYNTFYNVGSVLSTSAVYACHKYLADQGNLDWRIPLWLQMLCPGLVCLVIKFYPESPRWLVSKGRHDEAKNTIATYHTNGDLDHPLVALQMREMLALVDEEHQASWKDLVDLRVLVESRSSRYRLMLNIAFSWFGQFSGNNIVSYYLPIMLSGIGITDTDTKLILNIVYAVVGWVSSIFGSRLHDVVGRRKMLITSTAGMTVCLAIVAGCAAGYTDYGNKTASTVSIVFIFLFGAIFACGFTPMQPIYPAEVVSTKMRAKAMGTFKLTAGAAGFLNTFVGPIALSHIGYWFYVFFVFWDTLEMTFMYFFFVETKGCTLEELDVIFDTPNPRKASVEAAKARKRIMSSAAALEKATETLRQQSWVLQLLFPNSSLEELVDKDRSELIFLLLHDAPDVAERPSELYTGALPAAISPVIPSHLEDAPASPEESETGESGEERRWDESAQNPATIAASDDINAISLAGDRHRRSYLGICSSKQWLEVQQVVTRPSIWNPTPALPLPSDSLLEMRYVEFYFEHMHAITPFLHEESFRATFAAADRQTPAWLGLCNMVLTVGSIASGSDTAHVHYYKKARSYLDLDSLGSGNLETLQALCLLGGYYLHYRNSPNMAYAILGAAQRLAIALGLHRESPARGDHHHQDSDASHHRAIRLESRRRTWWSLYCLDTWASMTLGRPTCGRWDSSTMNTSLPTPLFPNDHFAVSLKASTQFCHIGNRLQHRFAQSTRIYPSEARSLDRELQEWYESLPSLLKETINAPPRITVAREFLRNRYHNVRLMLSRCFLLYKAYGDPTRHNTSQTAEEQQMVDLCRIIAAEAIDAIALHWVPNRTQVWNAAWYLFQACMVPLLSIAMAASSSPTSETETVPSDDVLSWYGSLNKALETFAEMKPWMRASDRARDIVVALFQAVSQGTKGTIRTPSVVDGGGSHWFGWEDEFLTEMDWGMFLSDENLSLLMNKP</sequence>